<keyword evidence="10" id="KW-1185">Reference proteome</keyword>
<dbReference type="FunFam" id="2.130.10.10:FF:001118">
    <property type="entry name" value="WD repeat-containing protein"/>
    <property type="match status" value="1"/>
</dbReference>
<evidence type="ECO:0000256" key="1">
    <source>
        <dbReference type="ARBA" id="ARBA00004123"/>
    </source>
</evidence>
<evidence type="ECO:0000256" key="3">
    <source>
        <dbReference type="ARBA" id="ARBA00022490"/>
    </source>
</evidence>
<gene>
    <name evidence="9" type="ORF">Dbus_chr3Rg843</name>
</gene>
<dbReference type="InterPro" id="IPR019775">
    <property type="entry name" value="WD40_repeat_CS"/>
</dbReference>
<keyword evidence="6" id="KW-0539">Nucleus</keyword>
<evidence type="ECO:0000256" key="4">
    <source>
        <dbReference type="ARBA" id="ARBA00022574"/>
    </source>
</evidence>
<dbReference type="STRING" id="30019.A0A0M3QXK5"/>
<accession>A0A0M3QXK5</accession>
<keyword evidence="3" id="KW-0963">Cytoplasm</keyword>
<name>A0A0M3QXK5_DROBS</name>
<feature type="repeat" description="WD" evidence="8">
    <location>
        <begin position="287"/>
        <end position="328"/>
    </location>
</feature>
<dbReference type="FunFam" id="2.130.10.10:FF:001050">
    <property type="entry name" value="Predicted protein"/>
    <property type="match status" value="1"/>
</dbReference>
<reference evidence="9 10" key="1">
    <citation type="submission" date="2015-08" db="EMBL/GenBank/DDBJ databases">
        <title>Ancestral chromatin configuration constrains chromatin evolution on differentiating sex chromosomes in Drosophila.</title>
        <authorList>
            <person name="Zhou Q."/>
            <person name="Bachtrog D."/>
        </authorList>
    </citation>
    <scope>NUCLEOTIDE SEQUENCE [LARGE SCALE GENOMIC DNA]</scope>
    <source>
        <tissue evidence="9">Whole larvae</tissue>
    </source>
</reference>
<feature type="repeat" description="WD" evidence="8">
    <location>
        <begin position="372"/>
        <end position="412"/>
    </location>
</feature>
<dbReference type="InterPro" id="IPR015943">
    <property type="entry name" value="WD40/YVTN_repeat-like_dom_sf"/>
</dbReference>
<comment type="subcellular location">
    <subcellularLocation>
        <location evidence="2">Cytoplasm</location>
    </subcellularLocation>
    <subcellularLocation>
        <location evidence="1">Nucleus</location>
    </subcellularLocation>
</comment>
<evidence type="ECO:0000256" key="8">
    <source>
        <dbReference type="PROSITE-ProRule" id="PRU00221"/>
    </source>
</evidence>
<dbReference type="InterPro" id="IPR036322">
    <property type="entry name" value="WD40_repeat_dom_sf"/>
</dbReference>
<sequence>MKASTTSATKSRLTSLTEDIAIIPEDAPFRSRLHQLFAQIEKEFEQLYLENLNLQDKLDNVASSTRDSSLLYDQRSTAGGVSGALAATGSSGGASLAATPATPSAPQGDEIGASLLAAASSTHKSLKAKLSSATGGSKVKASNKIKAQTSRIVSSFKAQTVVSTVVREFGGHKDGIWQVAAKVGQPIIGTASADHTACIWSIESGRCLLQYQGHAGSVNSLKFHQHRDLVLTGSGDGTAHIWQAAVNWEVSKKGHSSEEELDDSDEQLEDRDRVDTLRTPICEFSGPGGHLSVVVAADWLSSMDQIITGSWDRTAILWDVETGQPLQPLTGHDHELTHVSAHPTQRLVVTASRDTTFRLWDFRDPIPAVSVFQGHTETVTSSVFARDDKVVSGSDDRTIKVWELRNMRSALATIRTDSSVNRLAVSSGGIIAIPHDNRQIRLFDLNGQRVARLPRTSRQGHRRMVSSVAWAEEPLLNCDLFSCGFDRRVFGWSIVLPKDN</sequence>
<dbReference type="PROSITE" id="PS50082">
    <property type="entry name" value="WD_REPEATS_2"/>
    <property type="match status" value="5"/>
</dbReference>
<dbReference type="Proteomes" id="UP000494163">
    <property type="component" value="Chromosome 3R"/>
</dbReference>
<feature type="repeat" description="WD" evidence="8">
    <location>
        <begin position="169"/>
        <end position="210"/>
    </location>
</feature>
<feature type="repeat" description="WD" evidence="8">
    <location>
        <begin position="329"/>
        <end position="363"/>
    </location>
</feature>
<dbReference type="Pfam" id="PF00400">
    <property type="entry name" value="WD40"/>
    <property type="match status" value="5"/>
</dbReference>
<evidence type="ECO:0000256" key="5">
    <source>
        <dbReference type="ARBA" id="ARBA00022737"/>
    </source>
</evidence>
<dbReference type="CDD" id="cd00200">
    <property type="entry name" value="WD40"/>
    <property type="match status" value="1"/>
</dbReference>
<dbReference type="InterPro" id="IPR001680">
    <property type="entry name" value="WD40_rpt"/>
</dbReference>
<dbReference type="FunFam" id="2.130.10.10:FF:000080">
    <property type="entry name" value="WD repeat-containing protein 37"/>
    <property type="match status" value="1"/>
</dbReference>
<protein>
    <recommendedName>
        <fullName evidence="7">WD repeat-containing protein 37</fullName>
    </recommendedName>
</protein>
<evidence type="ECO:0000256" key="2">
    <source>
        <dbReference type="ARBA" id="ARBA00004496"/>
    </source>
</evidence>
<evidence type="ECO:0000313" key="10">
    <source>
        <dbReference type="Proteomes" id="UP000494163"/>
    </source>
</evidence>
<dbReference type="GO" id="GO:0005737">
    <property type="term" value="C:cytoplasm"/>
    <property type="evidence" value="ECO:0007669"/>
    <property type="project" value="UniProtKB-SubCell"/>
</dbReference>
<dbReference type="SUPFAM" id="SSF50978">
    <property type="entry name" value="WD40 repeat-like"/>
    <property type="match status" value="1"/>
</dbReference>
<organism evidence="9 10">
    <name type="scientific">Drosophila busckii</name>
    <name type="common">Fruit fly</name>
    <dbReference type="NCBI Taxonomy" id="30019"/>
    <lineage>
        <taxon>Eukaryota</taxon>
        <taxon>Metazoa</taxon>
        <taxon>Ecdysozoa</taxon>
        <taxon>Arthropoda</taxon>
        <taxon>Hexapoda</taxon>
        <taxon>Insecta</taxon>
        <taxon>Pterygota</taxon>
        <taxon>Neoptera</taxon>
        <taxon>Endopterygota</taxon>
        <taxon>Diptera</taxon>
        <taxon>Brachycera</taxon>
        <taxon>Muscomorpha</taxon>
        <taxon>Ephydroidea</taxon>
        <taxon>Drosophilidae</taxon>
        <taxon>Drosophila</taxon>
    </lineage>
</organism>
<dbReference type="EMBL" id="CP012526">
    <property type="protein sequence ID" value="ALC46093.1"/>
    <property type="molecule type" value="Genomic_DNA"/>
</dbReference>
<dbReference type="GO" id="GO:0005634">
    <property type="term" value="C:nucleus"/>
    <property type="evidence" value="ECO:0007669"/>
    <property type="project" value="UniProtKB-SubCell"/>
</dbReference>
<dbReference type="PANTHER" id="PTHR19855:SF12">
    <property type="entry name" value="WD REPEAT-CONTAINING PROTEIN 37"/>
    <property type="match status" value="1"/>
</dbReference>
<dbReference type="InterPro" id="IPR020472">
    <property type="entry name" value="WD40_PAC1"/>
</dbReference>
<dbReference type="SMART" id="SM00320">
    <property type="entry name" value="WD40"/>
    <property type="match status" value="7"/>
</dbReference>
<dbReference type="PRINTS" id="PR00320">
    <property type="entry name" value="GPROTEINBRPT"/>
</dbReference>
<feature type="repeat" description="WD" evidence="8">
    <location>
        <begin position="211"/>
        <end position="243"/>
    </location>
</feature>
<dbReference type="OMA" id="TACIWGV"/>
<dbReference type="Gene3D" id="2.130.10.10">
    <property type="entry name" value="YVTN repeat-like/Quinoprotein amine dehydrogenase"/>
    <property type="match status" value="2"/>
</dbReference>
<evidence type="ECO:0000256" key="7">
    <source>
        <dbReference type="ARBA" id="ARBA00040954"/>
    </source>
</evidence>
<dbReference type="PROSITE" id="PS00678">
    <property type="entry name" value="WD_REPEATS_1"/>
    <property type="match status" value="2"/>
</dbReference>
<evidence type="ECO:0000256" key="6">
    <source>
        <dbReference type="ARBA" id="ARBA00023242"/>
    </source>
</evidence>
<proteinExistence type="predicted"/>
<keyword evidence="4 8" id="KW-0853">WD repeat</keyword>
<dbReference type="OrthoDB" id="9984207at2759"/>
<keyword evidence="5" id="KW-0677">Repeat</keyword>
<dbReference type="PANTHER" id="PTHR19855">
    <property type="entry name" value="WD40 REPEAT PROTEIN 12, 37"/>
    <property type="match status" value="1"/>
</dbReference>
<dbReference type="AlphaFoldDB" id="A0A0M3QXK5"/>
<dbReference type="PROSITE" id="PS50294">
    <property type="entry name" value="WD_REPEATS_REGION"/>
    <property type="match status" value="4"/>
</dbReference>
<evidence type="ECO:0000313" key="9">
    <source>
        <dbReference type="EMBL" id="ALC46093.1"/>
    </source>
</evidence>